<dbReference type="Proteomes" id="UP000477651">
    <property type="component" value="Unassembled WGS sequence"/>
</dbReference>
<dbReference type="Pfam" id="PF13609">
    <property type="entry name" value="Porin_4"/>
    <property type="match status" value="1"/>
</dbReference>
<evidence type="ECO:0000256" key="2">
    <source>
        <dbReference type="ARBA" id="ARBA00011233"/>
    </source>
</evidence>
<dbReference type="SUPFAM" id="SSF56935">
    <property type="entry name" value="Porins"/>
    <property type="match status" value="1"/>
</dbReference>
<comment type="subcellular location">
    <subcellularLocation>
        <location evidence="1">Cell outer membrane</location>
        <topology evidence="1">Multi-pass membrane protein</topology>
    </subcellularLocation>
</comment>
<accession>A0A6L9Y6N4</accession>
<evidence type="ECO:0000256" key="9">
    <source>
        <dbReference type="ARBA" id="ARBA00023136"/>
    </source>
</evidence>
<keyword evidence="14" id="KW-1185">Reference proteome</keyword>
<dbReference type="Gene3D" id="2.40.160.10">
    <property type="entry name" value="Porin"/>
    <property type="match status" value="1"/>
</dbReference>
<dbReference type="InterPro" id="IPR023614">
    <property type="entry name" value="Porin_dom_sf"/>
</dbReference>
<protein>
    <submittedName>
        <fullName evidence="13">Porin</fullName>
    </submittedName>
</protein>
<dbReference type="InterPro" id="IPR050298">
    <property type="entry name" value="Gram-neg_bact_OMP"/>
</dbReference>
<feature type="chain" id="PRO_5027084186" evidence="11">
    <location>
        <begin position="21"/>
        <end position="402"/>
    </location>
</feature>
<keyword evidence="9" id="KW-0472">Membrane</keyword>
<evidence type="ECO:0000259" key="12">
    <source>
        <dbReference type="Pfam" id="PF13609"/>
    </source>
</evidence>
<keyword evidence="6 11" id="KW-0732">Signal</keyword>
<evidence type="ECO:0000313" key="14">
    <source>
        <dbReference type="Proteomes" id="UP000477651"/>
    </source>
</evidence>
<proteinExistence type="predicted"/>
<dbReference type="GO" id="GO:0015288">
    <property type="term" value="F:porin activity"/>
    <property type="evidence" value="ECO:0007669"/>
    <property type="project" value="UniProtKB-KW"/>
</dbReference>
<comment type="caution">
    <text evidence="13">The sequence shown here is derived from an EMBL/GenBank/DDBJ whole genome shotgun (WGS) entry which is preliminary data.</text>
</comment>
<comment type="subunit">
    <text evidence="2">Homotrimer.</text>
</comment>
<evidence type="ECO:0000256" key="10">
    <source>
        <dbReference type="ARBA" id="ARBA00023237"/>
    </source>
</evidence>
<sequence>MKKSLLVAALAVGFAGVAHAESSVTLYGLVDLGFGYEQTKTSVGDEVTKVRKVGARQNVKNSSRWGLKGSEDLGNGTSAIFQLEGGFRPVTGESTQGGALFGRKAIVGLTGESWGTFTIGRQYNLADDFIAGIDPFGTSFGQATAESTFGASISARQTPTIKYLSPSFDGFKFGVAVISSDTKTTTTTATTKTVEKTKTNGFSFGLGYNNGPVELGVAFDYNRNKKELNGKTDSDSKAKSWIVAGAYDFDVVKLHLGYGQQRDGIVLNANDTFGESSLLDATESVVKEVGFTNTKGLRTQAWFAGLTAPVGEAGKVIFGYQGGRIKHKATMFENKATQFDGVRVNTHVYSLGYQHNLSKRTHLYAIASYGQAKAKNYKAGGTSNVKLKARSTDFAVGLQHRF</sequence>
<evidence type="ECO:0000256" key="1">
    <source>
        <dbReference type="ARBA" id="ARBA00004571"/>
    </source>
</evidence>
<gene>
    <name evidence="13" type="ORF">F9B74_07325</name>
</gene>
<evidence type="ECO:0000313" key="13">
    <source>
        <dbReference type="EMBL" id="NEN76130.1"/>
    </source>
</evidence>
<dbReference type="GO" id="GO:0046930">
    <property type="term" value="C:pore complex"/>
    <property type="evidence" value="ECO:0007669"/>
    <property type="project" value="UniProtKB-KW"/>
</dbReference>
<dbReference type="PANTHER" id="PTHR34501:SF9">
    <property type="entry name" value="MAJOR OUTER MEMBRANE PROTEIN P.IA"/>
    <property type="match status" value="1"/>
</dbReference>
<reference evidence="13 14" key="1">
    <citation type="submission" date="2020-02" db="EMBL/GenBank/DDBJ databases">
        <title>Pelistega sp. NLN82 were isolated from wild rodents of the Hainan Island.</title>
        <authorList>
            <person name="Niu N."/>
            <person name="Zhou J."/>
        </authorList>
    </citation>
    <scope>NUCLEOTIDE SEQUENCE [LARGE SCALE GENOMIC DNA]</scope>
    <source>
        <strain evidence="13 14">NLN82</strain>
    </source>
</reference>
<organism evidence="13 14">
    <name type="scientific">Pelistega ratti</name>
    <dbReference type="NCBI Taxonomy" id="2652177"/>
    <lineage>
        <taxon>Bacteria</taxon>
        <taxon>Pseudomonadati</taxon>
        <taxon>Pseudomonadota</taxon>
        <taxon>Betaproteobacteria</taxon>
        <taxon>Burkholderiales</taxon>
        <taxon>Alcaligenaceae</taxon>
        <taxon>Pelistega</taxon>
    </lineage>
</organism>
<dbReference type="RefSeq" id="WP_163764626.1">
    <property type="nucleotide sequence ID" value="NZ_JAAGYR010000013.1"/>
</dbReference>
<dbReference type="GO" id="GO:0009279">
    <property type="term" value="C:cell outer membrane"/>
    <property type="evidence" value="ECO:0007669"/>
    <property type="project" value="UniProtKB-SubCell"/>
</dbReference>
<evidence type="ECO:0000256" key="3">
    <source>
        <dbReference type="ARBA" id="ARBA00022448"/>
    </source>
</evidence>
<feature type="signal peptide" evidence="11">
    <location>
        <begin position="1"/>
        <end position="20"/>
    </location>
</feature>
<dbReference type="PANTHER" id="PTHR34501">
    <property type="entry name" value="PROTEIN YDDL-RELATED"/>
    <property type="match status" value="1"/>
</dbReference>
<dbReference type="InterPro" id="IPR002299">
    <property type="entry name" value="Porin_Neis"/>
</dbReference>
<evidence type="ECO:0000256" key="8">
    <source>
        <dbReference type="ARBA" id="ARBA00023114"/>
    </source>
</evidence>
<dbReference type="AlphaFoldDB" id="A0A6L9Y6N4"/>
<keyword evidence="4" id="KW-1134">Transmembrane beta strand</keyword>
<evidence type="ECO:0000256" key="11">
    <source>
        <dbReference type="SAM" id="SignalP"/>
    </source>
</evidence>
<keyword evidence="8" id="KW-0626">Porin</keyword>
<keyword evidence="5" id="KW-0812">Transmembrane</keyword>
<keyword evidence="3" id="KW-0813">Transport</keyword>
<evidence type="ECO:0000256" key="6">
    <source>
        <dbReference type="ARBA" id="ARBA00022729"/>
    </source>
</evidence>
<keyword evidence="10" id="KW-0998">Cell outer membrane</keyword>
<keyword evidence="7" id="KW-0406">Ion transport</keyword>
<name>A0A6L9Y6N4_9BURK</name>
<dbReference type="PRINTS" id="PR00184">
    <property type="entry name" value="NEISSPPORIN"/>
</dbReference>
<dbReference type="CDD" id="cd00342">
    <property type="entry name" value="gram_neg_porins"/>
    <property type="match status" value="1"/>
</dbReference>
<evidence type="ECO:0000256" key="7">
    <source>
        <dbReference type="ARBA" id="ARBA00023065"/>
    </source>
</evidence>
<evidence type="ECO:0000256" key="4">
    <source>
        <dbReference type="ARBA" id="ARBA00022452"/>
    </source>
</evidence>
<dbReference type="EMBL" id="JAAGYR010000013">
    <property type="protein sequence ID" value="NEN76130.1"/>
    <property type="molecule type" value="Genomic_DNA"/>
</dbReference>
<feature type="domain" description="Porin" evidence="12">
    <location>
        <begin position="8"/>
        <end position="372"/>
    </location>
</feature>
<dbReference type="InterPro" id="IPR033900">
    <property type="entry name" value="Gram_neg_porin_domain"/>
</dbReference>
<evidence type="ECO:0000256" key="5">
    <source>
        <dbReference type="ARBA" id="ARBA00022692"/>
    </source>
</evidence>
<dbReference type="GO" id="GO:0006811">
    <property type="term" value="P:monoatomic ion transport"/>
    <property type="evidence" value="ECO:0007669"/>
    <property type="project" value="UniProtKB-KW"/>
</dbReference>